<dbReference type="SUPFAM" id="SSF52540">
    <property type="entry name" value="P-loop containing nucleoside triphosphate hydrolases"/>
    <property type="match status" value="1"/>
</dbReference>
<comment type="caution">
    <text evidence="5">The sequence shown here is derived from an EMBL/GenBank/DDBJ whole genome shotgun (WGS) entry which is preliminary data.</text>
</comment>
<dbReference type="SMART" id="SM00421">
    <property type="entry name" value="HTH_LUXR"/>
    <property type="match status" value="1"/>
</dbReference>
<proteinExistence type="predicted"/>
<evidence type="ECO:0000259" key="4">
    <source>
        <dbReference type="PROSITE" id="PS50043"/>
    </source>
</evidence>
<keyword evidence="3" id="KW-0804">Transcription</keyword>
<dbReference type="PROSITE" id="PS50043">
    <property type="entry name" value="HTH_LUXR_2"/>
    <property type="match status" value="1"/>
</dbReference>
<evidence type="ECO:0000256" key="1">
    <source>
        <dbReference type="ARBA" id="ARBA00023015"/>
    </source>
</evidence>
<dbReference type="InterPro" id="IPR011990">
    <property type="entry name" value="TPR-like_helical_dom_sf"/>
</dbReference>
<dbReference type="CDD" id="cd06170">
    <property type="entry name" value="LuxR_C_like"/>
    <property type="match status" value="1"/>
</dbReference>
<evidence type="ECO:0000256" key="3">
    <source>
        <dbReference type="ARBA" id="ARBA00023163"/>
    </source>
</evidence>
<evidence type="ECO:0000313" key="5">
    <source>
        <dbReference type="EMBL" id="GMQ35124.1"/>
    </source>
</evidence>
<dbReference type="Gene3D" id="1.10.10.10">
    <property type="entry name" value="Winged helix-like DNA-binding domain superfamily/Winged helix DNA-binding domain"/>
    <property type="match status" value="1"/>
</dbReference>
<dbReference type="PANTHER" id="PTHR44688:SF16">
    <property type="entry name" value="DNA-BINDING TRANSCRIPTIONAL ACTIVATOR DEVR_DOSR"/>
    <property type="match status" value="1"/>
</dbReference>
<evidence type="ECO:0000313" key="6">
    <source>
        <dbReference type="Proteomes" id="UP001307705"/>
    </source>
</evidence>
<protein>
    <recommendedName>
        <fullName evidence="4">HTH luxR-type domain-containing protein</fullName>
    </recommendedName>
</protein>
<dbReference type="InterPro" id="IPR059106">
    <property type="entry name" value="WHD_MalT"/>
</dbReference>
<organism evidence="5 6">
    <name type="scientific">Algoriphagus taiwanensis</name>
    <dbReference type="NCBI Taxonomy" id="1445656"/>
    <lineage>
        <taxon>Bacteria</taxon>
        <taxon>Pseudomonadati</taxon>
        <taxon>Bacteroidota</taxon>
        <taxon>Cytophagia</taxon>
        <taxon>Cytophagales</taxon>
        <taxon>Cyclobacteriaceae</taxon>
        <taxon>Algoriphagus</taxon>
    </lineage>
</organism>
<keyword evidence="2" id="KW-0238">DNA-binding</keyword>
<sequence>MEKSVENNFSNKKKEAGEFVIIKSKLVKPKVRDQFVVRDTLIEYLETNLKHPLTLVSAATGFGKSILISQWLDIYSHRYGWFSLDQEHNDVGVFLNYFVTLIRGSFPGKKFKTEYLQNNPGNLTANVIFSSMINDLDQLDGSYVLVLDDYHSIVNEEVHEILNGLLKYPSENLHLVIICQKDPPLKLTKLRAQFRMNELRMKDLVFTKTESLALAKSISSNLEREAILKLAQQADGWVTGLTAGILGLARGIQLTKVIESLNKPNSIISELFNEVILQDLGKVQLKYLALSCLPERFSQGLLEYLIESAQDSELKSLNVREFMIQSKRRNLFLISLDDEDTWFRYHHFFQSEIRRKVKTCFSETEVSELYVAISKWFEGEGVLEEALDYAIKSKNMDFAVELFLRYRLHLINNEHNLRLDRLTGKFEEETILNHLELIITKAMMQDQKANFSGMVYYLKKAEDWIAKNSISQNQGQSQIIGEYHSVFTFLLTIQGEFNQALFHGKKCLELLSPDEPNFFREYAIGWYAFAQQATGNAKEGLRRIELEFEKKGILEPYFQRRLYQGRCMVHLLERQISQLAIDGEALVKKSSPEQFRDVWIIGVYSLTYASYLSNQLENVNRFQEEVRLFKYTCRPFWITHQLFLECLTELAIGNWEKVEQNLEGFEEFAKELTIEPLTGLVYAFKTEVLLRRGELDQAKEVAKLSEFNAYPPVFFYYIPQLTEVKLLLSTHQEDFGFQKLEILTEMGKERHNKNLLVQAKLLKAVHFERGGNFGEAIKELEGVLDLVQVEEHTRIFLDAGLEIDGLISFLPKIHSQKNRLMELFQFIKRKGTSIHSKSNGFGPKTKQVLSVRELEIMDLVVQGYRNNEIADKLYISLDTVKKHLYRIFQKLRVNNRVGAIKKMKDLNQTGKD</sequence>
<dbReference type="Pfam" id="PF00196">
    <property type="entry name" value="GerE"/>
    <property type="match status" value="1"/>
</dbReference>
<feature type="domain" description="HTH luxR-type" evidence="4">
    <location>
        <begin position="842"/>
        <end position="907"/>
    </location>
</feature>
<keyword evidence="6" id="KW-1185">Reference proteome</keyword>
<dbReference type="SUPFAM" id="SSF46894">
    <property type="entry name" value="C-terminal effector domain of the bipartite response regulators"/>
    <property type="match status" value="1"/>
</dbReference>
<dbReference type="PROSITE" id="PS00622">
    <property type="entry name" value="HTH_LUXR_1"/>
    <property type="match status" value="1"/>
</dbReference>
<dbReference type="InterPro" id="IPR016032">
    <property type="entry name" value="Sig_transdc_resp-reg_C-effctor"/>
</dbReference>
<evidence type="ECO:0000256" key="2">
    <source>
        <dbReference type="ARBA" id="ARBA00023125"/>
    </source>
</evidence>
<dbReference type="Gene3D" id="3.40.50.300">
    <property type="entry name" value="P-loop containing nucleotide triphosphate hydrolases"/>
    <property type="match status" value="1"/>
</dbReference>
<name>A0ABQ6Q4K5_9BACT</name>
<dbReference type="Pfam" id="PF25873">
    <property type="entry name" value="WHD_MalT"/>
    <property type="match status" value="1"/>
</dbReference>
<dbReference type="InterPro" id="IPR000792">
    <property type="entry name" value="Tscrpt_reg_LuxR_C"/>
</dbReference>
<reference evidence="5 6" key="1">
    <citation type="submission" date="2023-08" db="EMBL/GenBank/DDBJ databases">
        <title>Draft genome sequence of Algoriphagus taiwanensis.</title>
        <authorList>
            <person name="Takatani N."/>
            <person name="Hosokawa M."/>
            <person name="Sawabe T."/>
        </authorList>
    </citation>
    <scope>NUCLEOTIDE SEQUENCE [LARGE SCALE GENOMIC DNA]</scope>
    <source>
        <strain evidence="5 6">JCM 19755</strain>
    </source>
</reference>
<dbReference type="EMBL" id="BTPE01000014">
    <property type="protein sequence ID" value="GMQ35124.1"/>
    <property type="molecule type" value="Genomic_DNA"/>
</dbReference>
<dbReference type="InterPro" id="IPR036388">
    <property type="entry name" value="WH-like_DNA-bd_sf"/>
</dbReference>
<dbReference type="Proteomes" id="UP001307705">
    <property type="component" value="Unassembled WGS sequence"/>
</dbReference>
<keyword evidence="1" id="KW-0805">Transcription regulation</keyword>
<dbReference type="RefSeq" id="WP_338229952.1">
    <property type="nucleotide sequence ID" value="NZ_BTPE01000014.1"/>
</dbReference>
<dbReference type="PANTHER" id="PTHR44688">
    <property type="entry name" value="DNA-BINDING TRANSCRIPTIONAL ACTIVATOR DEVR_DOSR"/>
    <property type="match status" value="1"/>
</dbReference>
<dbReference type="PRINTS" id="PR00038">
    <property type="entry name" value="HTHLUXR"/>
</dbReference>
<accession>A0ABQ6Q4K5</accession>
<dbReference type="InterPro" id="IPR027417">
    <property type="entry name" value="P-loop_NTPase"/>
</dbReference>
<gene>
    <name evidence="5" type="ORF">Ataiwa_33970</name>
</gene>
<dbReference type="Gene3D" id="1.25.40.10">
    <property type="entry name" value="Tetratricopeptide repeat domain"/>
    <property type="match status" value="1"/>
</dbReference>